<evidence type="ECO:0000256" key="3">
    <source>
        <dbReference type="ARBA" id="ARBA00022989"/>
    </source>
</evidence>
<dbReference type="OrthoDB" id="413400at2759"/>
<dbReference type="PANTHER" id="PTHR44653">
    <property type="entry name" value="DNAJ HOMOLOG SUBFAMILY C MEMBER 1"/>
    <property type="match status" value="1"/>
</dbReference>
<dbReference type="SMART" id="SM00271">
    <property type="entry name" value="DnaJ"/>
    <property type="match status" value="1"/>
</dbReference>
<evidence type="ECO:0000256" key="1">
    <source>
        <dbReference type="ARBA" id="ARBA00022692"/>
    </source>
</evidence>
<keyword evidence="9" id="KW-1185">Reference proteome</keyword>
<accession>A0A0W4ZIM4</accession>
<evidence type="ECO:0000259" key="7">
    <source>
        <dbReference type="PROSITE" id="PS50076"/>
    </source>
</evidence>
<dbReference type="PRINTS" id="PR00625">
    <property type="entry name" value="JDOMAIN"/>
</dbReference>
<evidence type="ECO:0000256" key="6">
    <source>
        <dbReference type="SAM" id="Phobius"/>
    </source>
</evidence>
<dbReference type="InterPro" id="IPR001623">
    <property type="entry name" value="DnaJ_domain"/>
</dbReference>
<dbReference type="CDD" id="cd06257">
    <property type="entry name" value="DnaJ"/>
    <property type="match status" value="1"/>
</dbReference>
<protein>
    <recommendedName>
        <fullName evidence="7">J domain-containing protein</fullName>
    </recommendedName>
</protein>
<dbReference type="RefSeq" id="XP_018228777.1">
    <property type="nucleotide sequence ID" value="XM_018374897.1"/>
</dbReference>
<feature type="transmembrane region" description="Helical" evidence="6">
    <location>
        <begin position="120"/>
        <end position="140"/>
    </location>
</feature>
<keyword evidence="1 6" id="KW-0812">Transmembrane</keyword>
<dbReference type="Gene3D" id="1.10.287.110">
    <property type="entry name" value="DnaJ domain"/>
    <property type="match status" value="1"/>
</dbReference>
<evidence type="ECO:0000313" key="9">
    <source>
        <dbReference type="Proteomes" id="UP000053447"/>
    </source>
</evidence>
<reference evidence="9" key="1">
    <citation type="journal article" date="2016" name="Nat. Commun.">
        <title>Genome analysis of three Pneumocystis species reveals adaptation mechanisms to life exclusively in mammalian hosts.</title>
        <authorList>
            <person name="Ma L."/>
            <person name="Chen Z."/>
            <person name="Huang D.W."/>
            <person name="Kutty G."/>
            <person name="Ishihara M."/>
            <person name="Wang H."/>
            <person name="Abouelleil A."/>
            <person name="Bishop L."/>
            <person name="Davey E."/>
            <person name="Deng R."/>
            <person name="Deng X."/>
            <person name="Fan L."/>
            <person name="Fantoni G."/>
            <person name="Fitzgerald M."/>
            <person name="Gogineni E."/>
            <person name="Goldberg J.M."/>
            <person name="Handley G."/>
            <person name="Hu X."/>
            <person name="Huber C."/>
            <person name="Jiao X."/>
            <person name="Jones K."/>
            <person name="Levin J.Z."/>
            <person name="Liu Y."/>
            <person name="Macdonald P."/>
            <person name="Melnikov A."/>
            <person name="Raley C."/>
            <person name="Sassi M."/>
            <person name="Sherman B.T."/>
            <person name="Song X."/>
            <person name="Sykes S."/>
            <person name="Tran B."/>
            <person name="Walsh L."/>
            <person name="Xia Y."/>
            <person name="Yang J."/>
            <person name="Young S."/>
            <person name="Zeng Q."/>
            <person name="Zheng X."/>
            <person name="Stephens R."/>
            <person name="Nusbaum C."/>
            <person name="Birren B.W."/>
            <person name="Azadi P."/>
            <person name="Lempicki R.A."/>
            <person name="Cuomo C.A."/>
            <person name="Kovacs J.A."/>
        </authorList>
    </citation>
    <scope>NUCLEOTIDE SEQUENCE [LARGE SCALE GENOMIC DNA]</scope>
    <source>
        <strain evidence="9">RU7</strain>
    </source>
</reference>
<dbReference type="PROSITE" id="PS50076">
    <property type="entry name" value="DNAJ_2"/>
    <property type="match status" value="1"/>
</dbReference>
<sequence length="258" mass="30454">MKAASKWSTADYEIFDIVSALESTEGKGTTFYSFLNLKKGPDSKIDEINKAYRQKALELHPDKIKDKKLHKISQERFSRLGLIANILRDDERKKRYDFFYKNGFPKWKGSGYYYSRYRPSFGFVLLILLIISSGLQYISLRLNAMRHRNRIKYYILSARYAARGPNITSQRNPGRRKVIDQETGRSFIVEPDNSVYFVDTNGSKWHLDINNVPPAQLKNIFIFVFLRFLWKHSFKRLYHILLQKPEHTSKPNNKIQQM</sequence>
<keyword evidence="4 6" id="KW-0472">Membrane</keyword>
<keyword evidence="3 6" id="KW-1133">Transmembrane helix</keyword>
<dbReference type="Proteomes" id="UP000053447">
    <property type="component" value="Unassembled WGS sequence"/>
</dbReference>
<dbReference type="EMBL" id="LFWA01000012">
    <property type="protein sequence ID" value="KTW28215.1"/>
    <property type="molecule type" value="Genomic_DNA"/>
</dbReference>
<dbReference type="PANTHER" id="PTHR44653:SF2">
    <property type="entry name" value="DNAJ HOMOLOG SUBFAMILY C MEMBER 1"/>
    <property type="match status" value="1"/>
</dbReference>
<evidence type="ECO:0000256" key="2">
    <source>
        <dbReference type="ARBA" id="ARBA00022729"/>
    </source>
</evidence>
<comment type="caution">
    <text evidence="8">The sequence shown here is derived from an EMBL/GenBank/DDBJ whole genome shotgun (WGS) entry which is preliminary data.</text>
</comment>
<dbReference type="Pfam" id="PF00226">
    <property type="entry name" value="DnaJ"/>
    <property type="match status" value="1"/>
</dbReference>
<dbReference type="InterPro" id="IPR036869">
    <property type="entry name" value="J_dom_sf"/>
</dbReference>
<gene>
    <name evidence="8" type="ORF">T551_02634</name>
</gene>
<dbReference type="SUPFAM" id="SSF46565">
    <property type="entry name" value="Chaperone J-domain"/>
    <property type="match status" value="1"/>
</dbReference>
<evidence type="ECO:0000256" key="4">
    <source>
        <dbReference type="ARBA" id="ARBA00023136"/>
    </source>
</evidence>
<comment type="subcellular location">
    <subcellularLocation>
        <location evidence="5">Endomembrane system</location>
        <topology evidence="5">Single-pass membrane protein</topology>
    </subcellularLocation>
</comment>
<dbReference type="GeneID" id="28941152"/>
<dbReference type="GO" id="GO:0012505">
    <property type="term" value="C:endomembrane system"/>
    <property type="evidence" value="ECO:0007669"/>
    <property type="project" value="UniProtKB-SubCell"/>
</dbReference>
<dbReference type="VEuPathDB" id="FungiDB:T551_02634"/>
<evidence type="ECO:0000256" key="5">
    <source>
        <dbReference type="ARBA" id="ARBA00037847"/>
    </source>
</evidence>
<dbReference type="AlphaFoldDB" id="A0A0W4ZIM4"/>
<keyword evidence="2" id="KW-0732">Signal</keyword>
<dbReference type="InterPro" id="IPR052606">
    <property type="entry name" value="DnaJ_domain_protein"/>
</dbReference>
<proteinExistence type="predicted"/>
<feature type="domain" description="J" evidence="7">
    <location>
        <begin position="30"/>
        <end position="100"/>
    </location>
</feature>
<evidence type="ECO:0000313" key="8">
    <source>
        <dbReference type="EMBL" id="KTW28215.1"/>
    </source>
</evidence>
<name>A0A0W4ZIM4_PNEJ7</name>
<organism evidence="8 9">
    <name type="scientific">Pneumocystis jirovecii (strain RU7)</name>
    <name type="common">Human pneumocystis pneumonia agent</name>
    <dbReference type="NCBI Taxonomy" id="1408657"/>
    <lineage>
        <taxon>Eukaryota</taxon>
        <taxon>Fungi</taxon>
        <taxon>Dikarya</taxon>
        <taxon>Ascomycota</taxon>
        <taxon>Taphrinomycotina</taxon>
        <taxon>Pneumocystomycetes</taxon>
        <taxon>Pneumocystaceae</taxon>
        <taxon>Pneumocystis</taxon>
    </lineage>
</organism>
<dbReference type="STRING" id="1408657.A0A0W4ZIM4"/>